<accession>A0AAW1RD06</accession>
<keyword evidence="2" id="KW-1185">Reference proteome</keyword>
<name>A0AAW1RD06_9CHLO</name>
<feature type="non-terminal residue" evidence="1">
    <location>
        <position position="1"/>
    </location>
</feature>
<dbReference type="Proteomes" id="UP001485043">
    <property type="component" value="Unassembled WGS sequence"/>
</dbReference>
<gene>
    <name evidence="1" type="ORF">WJX84_008924</name>
</gene>
<proteinExistence type="predicted"/>
<protein>
    <submittedName>
        <fullName evidence="1">Uncharacterized protein</fullName>
    </submittedName>
</protein>
<dbReference type="EMBL" id="JALJOV010002309">
    <property type="protein sequence ID" value="KAK9831477.1"/>
    <property type="molecule type" value="Genomic_DNA"/>
</dbReference>
<evidence type="ECO:0000313" key="2">
    <source>
        <dbReference type="Proteomes" id="UP001485043"/>
    </source>
</evidence>
<evidence type="ECO:0000313" key="1">
    <source>
        <dbReference type="EMBL" id="KAK9831477.1"/>
    </source>
</evidence>
<organism evidence="1 2">
    <name type="scientific">Apatococcus fuscideae</name>
    <dbReference type="NCBI Taxonomy" id="2026836"/>
    <lineage>
        <taxon>Eukaryota</taxon>
        <taxon>Viridiplantae</taxon>
        <taxon>Chlorophyta</taxon>
        <taxon>core chlorophytes</taxon>
        <taxon>Trebouxiophyceae</taxon>
        <taxon>Chlorellales</taxon>
        <taxon>Chlorellaceae</taxon>
        <taxon>Apatococcus</taxon>
    </lineage>
</organism>
<sequence length="82" mass="8596">SNFLLGHGGIQDQLPAGFCAHGEWRTPSHLVEAWVPKQQAQEGVAAHTITSGWQSCGAASLRGQVSSLSSASAEQLRLNQAA</sequence>
<reference evidence="1 2" key="1">
    <citation type="journal article" date="2024" name="Nat. Commun.">
        <title>Phylogenomics reveals the evolutionary origins of lichenization in chlorophyte algae.</title>
        <authorList>
            <person name="Puginier C."/>
            <person name="Libourel C."/>
            <person name="Otte J."/>
            <person name="Skaloud P."/>
            <person name="Haon M."/>
            <person name="Grisel S."/>
            <person name="Petersen M."/>
            <person name="Berrin J.G."/>
            <person name="Delaux P.M."/>
            <person name="Dal Grande F."/>
            <person name="Keller J."/>
        </authorList>
    </citation>
    <scope>NUCLEOTIDE SEQUENCE [LARGE SCALE GENOMIC DNA]</scope>
    <source>
        <strain evidence="1 2">SAG 2523</strain>
    </source>
</reference>
<dbReference type="AlphaFoldDB" id="A0AAW1RD06"/>
<comment type="caution">
    <text evidence="1">The sequence shown here is derived from an EMBL/GenBank/DDBJ whole genome shotgun (WGS) entry which is preliminary data.</text>
</comment>